<dbReference type="EMBL" id="QRDW01000020">
    <property type="protein sequence ID" value="RED43728.1"/>
    <property type="molecule type" value="Genomic_DNA"/>
</dbReference>
<feature type="region of interest" description="Disordered" evidence="1">
    <location>
        <begin position="48"/>
        <end position="78"/>
    </location>
</feature>
<accession>A0A3D9H2I9</accession>
<name>A0A3D9H2I9_9PROT</name>
<evidence type="ECO:0000313" key="2">
    <source>
        <dbReference type="EMBL" id="RED43728.1"/>
    </source>
</evidence>
<evidence type="ECO:0000256" key="1">
    <source>
        <dbReference type="SAM" id="MobiDB-lite"/>
    </source>
</evidence>
<keyword evidence="3" id="KW-1185">Reference proteome</keyword>
<gene>
    <name evidence="2" type="ORF">DFP90_12012</name>
</gene>
<feature type="compositionally biased region" description="Basic and acidic residues" evidence="1">
    <location>
        <begin position="48"/>
        <end position="57"/>
    </location>
</feature>
<dbReference type="AlphaFoldDB" id="A0A3D9H2I9"/>
<reference evidence="2 3" key="1">
    <citation type="submission" date="2018-07" db="EMBL/GenBank/DDBJ databases">
        <title>Genomic Encyclopedia of Type Strains, Phase III (KMG-III): the genomes of soil and plant-associated and newly described type strains.</title>
        <authorList>
            <person name="Whitman W."/>
        </authorList>
    </citation>
    <scope>NUCLEOTIDE SEQUENCE [LARGE SCALE GENOMIC DNA]</scope>
    <source>
        <strain evidence="2 3">CECT 8488</strain>
    </source>
</reference>
<organism evidence="2 3">
    <name type="scientific">Aestuariispira insulae</name>
    <dbReference type="NCBI Taxonomy" id="1461337"/>
    <lineage>
        <taxon>Bacteria</taxon>
        <taxon>Pseudomonadati</taxon>
        <taxon>Pseudomonadota</taxon>
        <taxon>Alphaproteobacteria</taxon>
        <taxon>Rhodospirillales</taxon>
        <taxon>Kiloniellaceae</taxon>
        <taxon>Aestuariispira</taxon>
    </lineage>
</organism>
<evidence type="ECO:0000313" key="3">
    <source>
        <dbReference type="Proteomes" id="UP000256845"/>
    </source>
</evidence>
<feature type="compositionally biased region" description="Basic and acidic residues" evidence="1">
    <location>
        <begin position="65"/>
        <end position="78"/>
    </location>
</feature>
<dbReference type="Proteomes" id="UP000256845">
    <property type="component" value="Unassembled WGS sequence"/>
</dbReference>
<protein>
    <submittedName>
        <fullName evidence="2">Uncharacterized protein</fullName>
    </submittedName>
</protein>
<proteinExistence type="predicted"/>
<feature type="region of interest" description="Disordered" evidence="1">
    <location>
        <begin position="1"/>
        <end position="27"/>
    </location>
</feature>
<comment type="caution">
    <text evidence="2">The sequence shown here is derived from an EMBL/GenBank/DDBJ whole genome shotgun (WGS) entry which is preliminary data.</text>
</comment>
<sequence length="808" mass="88266">MSSTPSDPGGSEADWETCRSWGSAPSSPRCLLEGSLLVETDRAHITTDRLLSRRDSLTRSSEPGDLERKEPGGGHNEKDALKKIAGLTQQQDWAKSFRLGAGDLLAQFEKMSADFQKIRESDLLREIPAQMEASARDSSPAGPSADRNGLGRFKEITLEEKKLKSFCLVCGGIIDGFEKGTRRIRNGIAILTRIKESQEAKIRLLDPAENEHHKRQGILKQATLGIEILSQFEARISDSGLPGRLGDRIATDGVSLDEAGDATETTIAQGESGSAVDLSNFITKKDIAEIKGLRAKAVAIHFHKTAGKPLLMPWDSIANRDDYKLRRGKYRSKKSIDMPGRGLTHKLVKCGKPVAGMETGKQIKQYLAVPADSVLAKDGVFKHRASDERQLKDTAVAVHLQQVIASPDGSQTAVLFPREVKLTSHKDKMIVADCWKISDSSSAFGRDGAMDPDIAALTDRFLEEPEVRILRISEGDGIQLGGRIETILGHPSEILEEEGRQSIHIRGGTYPLMAVTCFGADTISEAPVVEKVPFVPIRKKDKHAQSGQTEAIGIKSPVHGRLMGQVVTNPSGSDFLKSADPEPAYYAIPDLSITDQKTESKGKLKAARKIALTLENIGLKRVDYKVTDCFVETASAAKVRQVSEKDKMFSQTLSYLYGRYGQSMMDFFVMDEEAVDQKAKSLYTQKTSGDIGAVFGAETRRSDCPSIGKMVATGGRTRSHRESAELQEKLHTSLLSCLLDGKNLDEVMKSLPKEVHLVSIDNRHRNHEKASRKAVTSLNPVMQAAEGGSRIAERNMNVTSMIGLALAG</sequence>